<evidence type="ECO:0000313" key="6">
    <source>
        <dbReference type="EMBL" id="WYY06301.1"/>
    </source>
</evidence>
<evidence type="ECO:0000259" key="5">
    <source>
        <dbReference type="Pfam" id="PF18085"/>
    </source>
</evidence>
<evidence type="ECO:0000256" key="1">
    <source>
        <dbReference type="ARBA" id="ARBA00022679"/>
    </source>
</evidence>
<keyword evidence="7" id="KW-1185">Reference proteome</keyword>
<reference evidence="6 7" key="1">
    <citation type="journal article" date="2023" name="Virus Evol.">
        <title>Computational host range prediction-The good, the bad, and the ugly.</title>
        <authorList>
            <person name="Howell A.A."/>
            <person name="Versoza C.J."/>
            <person name="Pfeifer S.P."/>
        </authorList>
    </citation>
    <scope>NUCLEOTIDE SEQUENCE [LARGE SCALE GENOMIC DNA]</scope>
    <source>
        <strain evidence="6 7">1610/1b</strain>
    </source>
</reference>
<dbReference type="EMBL" id="CP136137">
    <property type="protein sequence ID" value="WYY06301.1"/>
    <property type="molecule type" value="Genomic_DNA"/>
</dbReference>
<evidence type="ECO:0000256" key="2">
    <source>
        <dbReference type="ARBA" id="ARBA00022741"/>
    </source>
</evidence>
<name>A0ABZ2TYY2_9ACTN</name>
<keyword evidence="4" id="KW-0067">ATP-binding</keyword>
<organism evidence="6 7">
    <name type="scientific">Gordonia hydrophobica</name>
    <dbReference type="NCBI Taxonomy" id="40516"/>
    <lineage>
        <taxon>Bacteria</taxon>
        <taxon>Bacillati</taxon>
        <taxon>Actinomycetota</taxon>
        <taxon>Actinomycetes</taxon>
        <taxon>Mycobacteriales</taxon>
        <taxon>Gordoniaceae</taxon>
        <taxon>Gordonia</taxon>
    </lineage>
</organism>
<dbReference type="Proteomes" id="UP001479933">
    <property type="component" value="Chromosome"/>
</dbReference>
<protein>
    <recommendedName>
        <fullName evidence="5">Maltokinase N-terminal cap domain-containing protein</fullName>
    </recommendedName>
</protein>
<sequence>MALLHQATITPTKLDLITDYLDEVPWGGTGDVEMIGGYRFDDPDGEVGVEALLVSRDGRTLHIPLTYRAAPLVGASEYLIATMKHSALGDRWVYDAAADPVAVDCFVRALRGEQAQAALQVQKTDGSMVSIDAPVRVHMEGAAASSALVFSDDLASPVAGSATLIAEWDGGQGVVAALR</sequence>
<dbReference type="RefSeq" id="WP_066162278.1">
    <property type="nucleotide sequence ID" value="NZ_CP136137.1"/>
</dbReference>
<keyword evidence="2" id="KW-0547">Nucleotide-binding</keyword>
<proteinExistence type="predicted"/>
<dbReference type="InterPro" id="IPR040999">
    <property type="entry name" value="Mak_N_cap"/>
</dbReference>
<gene>
    <name evidence="6" type="ORF">RVF87_14635</name>
</gene>
<keyword evidence="1" id="KW-0808">Transferase</keyword>
<accession>A0ABZ2TYY2</accession>
<dbReference type="Pfam" id="PF18085">
    <property type="entry name" value="Mak_N_cap"/>
    <property type="match status" value="1"/>
</dbReference>
<evidence type="ECO:0000256" key="4">
    <source>
        <dbReference type="ARBA" id="ARBA00022840"/>
    </source>
</evidence>
<evidence type="ECO:0000313" key="7">
    <source>
        <dbReference type="Proteomes" id="UP001479933"/>
    </source>
</evidence>
<feature type="domain" description="Maltokinase N-terminal cap" evidence="5">
    <location>
        <begin position="31"/>
        <end position="99"/>
    </location>
</feature>
<evidence type="ECO:0000256" key="3">
    <source>
        <dbReference type="ARBA" id="ARBA00022777"/>
    </source>
</evidence>
<keyword evidence="3" id="KW-0418">Kinase</keyword>